<feature type="repeat" description="PPR" evidence="3">
    <location>
        <begin position="124"/>
        <end position="158"/>
    </location>
</feature>
<organism evidence="5 6">
    <name type="scientific">Carex littledalei</name>
    <dbReference type="NCBI Taxonomy" id="544730"/>
    <lineage>
        <taxon>Eukaryota</taxon>
        <taxon>Viridiplantae</taxon>
        <taxon>Streptophyta</taxon>
        <taxon>Embryophyta</taxon>
        <taxon>Tracheophyta</taxon>
        <taxon>Spermatophyta</taxon>
        <taxon>Magnoliopsida</taxon>
        <taxon>Liliopsida</taxon>
        <taxon>Poales</taxon>
        <taxon>Cyperaceae</taxon>
        <taxon>Cyperoideae</taxon>
        <taxon>Cariceae</taxon>
        <taxon>Carex</taxon>
        <taxon>Carex subgen. Euthyceras</taxon>
    </lineage>
</organism>
<evidence type="ECO:0000256" key="3">
    <source>
        <dbReference type="PROSITE-ProRule" id="PRU00708"/>
    </source>
</evidence>
<reference evidence="5" key="1">
    <citation type="submission" date="2020-01" db="EMBL/GenBank/DDBJ databases">
        <title>Genome sequence of Kobresia littledalei, the first chromosome-level genome in the family Cyperaceae.</title>
        <authorList>
            <person name="Qu G."/>
        </authorList>
    </citation>
    <scope>NUCLEOTIDE SEQUENCE</scope>
    <source>
        <strain evidence="5">C.B.Clarke</strain>
        <tissue evidence="5">Leaf</tissue>
    </source>
</reference>
<name>A0A833QT67_9POAL</name>
<dbReference type="EMBL" id="SWLB01000010">
    <property type="protein sequence ID" value="KAF3333245.1"/>
    <property type="molecule type" value="Genomic_DNA"/>
</dbReference>
<feature type="repeat" description="PPR" evidence="3">
    <location>
        <begin position="464"/>
        <end position="498"/>
    </location>
</feature>
<evidence type="ECO:0000256" key="2">
    <source>
        <dbReference type="ARBA" id="ARBA00022946"/>
    </source>
</evidence>
<evidence type="ECO:0000313" key="5">
    <source>
        <dbReference type="EMBL" id="KAF3333245.1"/>
    </source>
</evidence>
<dbReference type="FunFam" id="1.25.40.10:FF:000427">
    <property type="entry name" value="Pentatricopeptide repeat-containing protein chloroplastic"/>
    <property type="match status" value="1"/>
</dbReference>
<feature type="domain" description="DYW" evidence="4">
    <location>
        <begin position="542"/>
        <end position="634"/>
    </location>
</feature>
<dbReference type="GO" id="GO:0009451">
    <property type="term" value="P:RNA modification"/>
    <property type="evidence" value="ECO:0007669"/>
    <property type="project" value="InterPro"/>
</dbReference>
<gene>
    <name evidence="5" type="ORF">FCM35_KLT00936</name>
</gene>
<feature type="repeat" description="PPR" evidence="3">
    <location>
        <begin position="326"/>
        <end position="360"/>
    </location>
</feature>
<feature type="repeat" description="PPR" evidence="3">
    <location>
        <begin position="225"/>
        <end position="259"/>
    </location>
</feature>
<dbReference type="GO" id="GO:0008270">
    <property type="term" value="F:zinc ion binding"/>
    <property type="evidence" value="ECO:0007669"/>
    <property type="project" value="InterPro"/>
</dbReference>
<sequence length="634" mass="71423">MLLSFVTNKSIHRLCQLSFSSSLFLTNQALHLASEAQSSFSHTQSIPTPSPVTSNCTDYQYYLSFLQLCVTQKALKAGKRLHARLLLSGLGFNTALATKLVNLYCTCNCLPHAHSLFDKISKRNVFLWNILIRAYAWNGPHETAILLYYQMLEHGIGPDNFTFPFVLKACSALSDIGTGREIHKQVIHTRWCSDVYVGAGLIDMYSKCGCVNEACQVFNKILDRDVVLWNSMIAAYSQNGYPRDALILFRDMVYNKVQPTIATLVTVISALAEAAALPRGREIHGFALRYGFGAVDKFKTALLDMYAKSGRVQVARKLFDQLLDRELASWNAMICGYGMHGHAHEAILLFDIMRKKGKIPPNHITFVGVLSACNHGGLMKEGEHFFHLMVNEYSIEPTLQHYTCLINLLGHFQRLGEAYGLIQNMPMKPDSGVWGALLNGCKVHRNIELGELALQKLIELEPTDAGNYVLLSNIYAQSGKWREAARVRKQMKKRGLKKVIASSWIEIKGITHAFLSGDTSHPFLKDIYKELERLEGFMKENGYVPDTNPVYHDVGDDEKFNMVRTHSERLAIAYGIISTPPGTRLLVTKNLRVCEDCHVAIKLISRIVEREIVVRDVNRYHCFVNGDCSCGDYW</sequence>
<dbReference type="FunFam" id="1.25.40.10:FF:000366">
    <property type="entry name" value="Pentatricopeptide (PPR) repeat-containing protein"/>
    <property type="match status" value="1"/>
</dbReference>
<evidence type="ECO:0000256" key="1">
    <source>
        <dbReference type="ARBA" id="ARBA00022737"/>
    </source>
</evidence>
<dbReference type="InterPro" id="IPR046848">
    <property type="entry name" value="E_motif"/>
</dbReference>
<dbReference type="Pfam" id="PF13041">
    <property type="entry name" value="PPR_2"/>
    <property type="match status" value="3"/>
</dbReference>
<dbReference type="Pfam" id="PF01535">
    <property type="entry name" value="PPR"/>
    <property type="match status" value="1"/>
</dbReference>
<dbReference type="InterPro" id="IPR002885">
    <property type="entry name" value="PPR_rpt"/>
</dbReference>
<dbReference type="Pfam" id="PF20431">
    <property type="entry name" value="E_motif"/>
    <property type="match status" value="1"/>
</dbReference>
<dbReference type="PANTHER" id="PTHR47926">
    <property type="entry name" value="PENTATRICOPEPTIDE REPEAT-CONTAINING PROTEIN"/>
    <property type="match status" value="1"/>
</dbReference>
<comment type="caution">
    <text evidence="5">The sequence shown here is derived from an EMBL/GenBank/DDBJ whole genome shotgun (WGS) entry which is preliminary data.</text>
</comment>
<dbReference type="GO" id="GO:0003723">
    <property type="term" value="F:RNA binding"/>
    <property type="evidence" value="ECO:0007669"/>
    <property type="project" value="InterPro"/>
</dbReference>
<keyword evidence="1" id="KW-0677">Repeat</keyword>
<keyword evidence="6" id="KW-1185">Reference proteome</keyword>
<dbReference type="NCBIfam" id="TIGR00756">
    <property type="entry name" value="PPR"/>
    <property type="match status" value="4"/>
</dbReference>
<dbReference type="AlphaFoldDB" id="A0A833QT67"/>
<dbReference type="OrthoDB" id="185373at2759"/>
<evidence type="ECO:0000259" key="4">
    <source>
        <dbReference type="Pfam" id="PF14432"/>
    </source>
</evidence>
<evidence type="ECO:0000313" key="6">
    <source>
        <dbReference type="Proteomes" id="UP000623129"/>
    </source>
</evidence>
<dbReference type="InterPro" id="IPR032867">
    <property type="entry name" value="DYW_dom"/>
</dbReference>
<dbReference type="InterPro" id="IPR011990">
    <property type="entry name" value="TPR-like_helical_dom_sf"/>
</dbReference>
<dbReference type="PANTHER" id="PTHR47926:SF470">
    <property type="entry name" value="DYW DOMAIN-CONTAINING PROTEIN"/>
    <property type="match status" value="1"/>
</dbReference>
<accession>A0A833QT67</accession>
<protein>
    <submittedName>
        <fullName evidence="5">Pentatricopeptide repeat-containing protein</fullName>
    </submittedName>
</protein>
<keyword evidence="2" id="KW-0809">Transit peptide</keyword>
<dbReference type="InterPro" id="IPR046960">
    <property type="entry name" value="PPR_At4g14850-like_plant"/>
</dbReference>
<dbReference type="PROSITE" id="PS51375">
    <property type="entry name" value="PPR"/>
    <property type="match status" value="4"/>
</dbReference>
<dbReference type="Gene3D" id="1.25.40.10">
    <property type="entry name" value="Tetratricopeptide repeat domain"/>
    <property type="match status" value="3"/>
</dbReference>
<dbReference type="FunFam" id="1.25.40.10:FF:000144">
    <property type="entry name" value="Pentatricopeptide repeat-containing protein, mitochondrial"/>
    <property type="match status" value="1"/>
</dbReference>
<dbReference type="SUPFAM" id="SSF48452">
    <property type="entry name" value="TPR-like"/>
    <property type="match status" value="1"/>
</dbReference>
<dbReference type="Proteomes" id="UP000623129">
    <property type="component" value="Unassembled WGS sequence"/>
</dbReference>
<dbReference type="Pfam" id="PF14432">
    <property type="entry name" value="DYW_deaminase"/>
    <property type="match status" value="1"/>
</dbReference>
<proteinExistence type="predicted"/>